<sequence length="326" mass="37209">MTQFFKFCFILFLGCSTVTSAQDKKQQKEIKKLSEKACECTDDVSSALIKEEIIDKINFCITQAIVNEQMDESLKELKNIQKLLKETKWETRVENGDTVYVADKGSKSVILADKNFQEIQDYMMKNCKRMKTLIGSEDLASDKSYSSNPEAMKFYTEGNKYAEKGKNDKAIESYKKAVKADPEFAFAWDNLGLSYRKANNYEEAIKCYNKSLEVDPFGILPLQNLAVVYEYTKDYKAAAGTYSKLIESDSNNPEGYYGAGRAYYMAGDYEKGVDNMFKAFVIYTETRSPYASDAQNNLAFFYSDLKKQGKEKIFEDMAAKNKVDIK</sequence>
<dbReference type="PROSITE" id="PS50293">
    <property type="entry name" value="TPR_REGION"/>
    <property type="match status" value="1"/>
</dbReference>
<dbReference type="RefSeq" id="WP_379820845.1">
    <property type="nucleotide sequence ID" value="NZ_JBHUMD010000024.1"/>
</dbReference>
<feature type="repeat" description="TPR" evidence="3">
    <location>
        <begin position="185"/>
        <end position="218"/>
    </location>
</feature>
<dbReference type="Pfam" id="PF13414">
    <property type="entry name" value="TPR_11"/>
    <property type="match status" value="1"/>
</dbReference>
<evidence type="ECO:0000256" key="4">
    <source>
        <dbReference type="SAM" id="SignalP"/>
    </source>
</evidence>
<keyword evidence="6" id="KW-1185">Reference proteome</keyword>
<reference evidence="6" key="1">
    <citation type="journal article" date="2019" name="Int. J. Syst. Evol. Microbiol.">
        <title>The Global Catalogue of Microorganisms (GCM) 10K type strain sequencing project: providing services to taxonomists for standard genome sequencing and annotation.</title>
        <authorList>
            <consortium name="The Broad Institute Genomics Platform"/>
            <consortium name="The Broad Institute Genome Sequencing Center for Infectious Disease"/>
            <person name="Wu L."/>
            <person name="Ma J."/>
        </authorList>
    </citation>
    <scope>NUCLEOTIDE SEQUENCE [LARGE SCALE GENOMIC DNA]</scope>
    <source>
        <strain evidence="6">KCTC 42107</strain>
    </source>
</reference>
<gene>
    <name evidence="5" type="ORF">ACFSR3_10020</name>
</gene>
<proteinExistence type="predicted"/>
<evidence type="ECO:0000313" key="5">
    <source>
        <dbReference type="EMBL" id="MFD2602390.1"/>
    </source>
</evidence>
<keyword evidence="4" id="KW-0732">Signal</keyword>
<evidence type="ECO:0000256" key="3">
    <source>
        <dbReference type="PROSITE-ProRule" id="PRU00339"/>
    </source>
</evidence>
<keyword evidence="1" id="KW-0677">Repeat</keyword>
<name>A0ABW5NU71_9FLAO</name>
<feature type="signal peptide" evidence="4">
    <location>
        <begin position="1"/>
        <end position="21"/>
    </location>
</feature>
<dbReference type="PANTHER" id="PTHR44858:SF1">
    <property type="entry name" value="UDP-N-ACETYLGLUCOSAMINE--PEPTIDE N-ACETYLGLUCOSAMINYLTRANSFERASE SPINDLY-RELATED"/>
    <property type="match status" value="1"/>
</dbReference>
<comment type="caution">
    <text evidence="5">The sequence shown here is derived from an EMBL/GenBank/DDBJ whole genome shotgun (WGS) entry which is preliminary data.</text>
</comment>
<protein>
    <submittedName>
        <fullName evidence="5">Tetratricopeptide repeat protein</fullName>
    </submittedName>
</protein>
<evidence type="ECO:0000313" key="6">
    <source>
        <dbReference type="Proteomes" id="UP001597480"/>
    </source>
</evidence>
<feature type="chain" id="PRO_5046440924" evidence="4">
    <location>
        <begin position="22"/>
        <end position="326"/>
    </location>
</feature>
<organism evidence="5 6">
    <name type="scientific">Flavobacterium suzhouense</name>
    <dbReference type="NCBI Taxonomy" id="1529638"/>
    <lineage>
        <taxon>Bacteria</taxon>
        <taxon>Pseudomonadati</taxon>
        <taxon>Bacteroidota</taxon>
        <taxon>Flavobacteriia</taxon>
        <taxon>Flavobacteriales</taxon>
        <taxon>Flavobacteriaceae</taxon>
        <taxon>Flavobacterium</taxon>
    </lineage>
</organism>
<dbReference type="SUPFAM" id="SSF48452">
    <property type="entry name" value="TPR-like"/>
    <property type="match status" value="1"/>
</dbReference>
<dbReference type="SMART" id="SM00028">
    <property type="entry name" value="TPR"/>
    <property type="match status" value="4"/>
</dbReference>
<dbReference type="InterPro" id="IPR050498">
    <property type="entry name" value="Ycf3"/>
</dbReference>
<dbReference type="Proteomes" id="UP001597480">
    <property type="component" value="Unassembled WGS sequence"/>
</dbReference>
<accession>A0ABW5NU71</accession>
<dbReference type="PANTHER" id="PTHR44858">
    <property type="entry name" value="TETRATRICOPEPTIDE REPEAT PROTEIN 6"/>
    <property type="match status" value="1"/>
</dbReference>
<dbReference type="InterPro" id="IPR019734">
    <property type="entry name" value="TPR_rpt"/>
</dbReference>
<feature type="repeat" description="TPR" evidence="3">
    <location>
        <begin position="151"/>
        <end position="184"/>
    </location>
</feature>
<dbReference type="InterPro" id="IPR011990">
    <property type="entry name" value="TPR-like_helical_dom_sf"/>
</dbReference>
<evidence type="ECO:0000256" key="1">
    <source>
        <dbReference type="ARBA" id="ARBA00022737"/>
    </source>
</evidence>
<dbReference type="PROSITE" id="PS50005">
    <property type="entry name" value="TPR"/>
    <property type="match status" value="2"/>
</dbReference>
<dbReference type="Gene3D" id="1.25.40.10">
    <property type="entry name" value="Tetratricopeptide repeat domain"/>
    <property type="match status" value="1"/>
</dbReference>
<dbReference type="EMBL" id="JBHUMD010000024">
    <property type="protein sequence ID" value="MFD2602390.1"/>
    <property type="molecule type" value="Genomic_DNA"/>
</dbReference>
<keyword evidence="2 3" id="KW-0802">TPR repeat</keyword>
<evidence type="ECO:0000256" key="2">
    <source>
        <dbReference type="ARBA" id="ARBA00022803"/>
    </source>
</evidence>
<dbReference type="Pfam" id="PF13432">
    <property type="entry name" value="TPR_16"/>
    <property type="match status" value="1"/>
</dbReference>